<dbReference type="NCBIfam" id="TIGR01167">
    <property type="entry name" value="LPXTG_anchor"/>
    <property type="match status" value="1"/>
</dbReference>
<dbReference type="Proteomes" id="UP001195422">
    <property type="component" value="Unassembled WGS sequence"/>
</dbReference>
<organism evidence="8 9">
    <name type="scientific">Glutamicibacter protophormiae</name>
    <name type="common">Brevibacterium protophormiae</name>
    <dbReference type="NCBI Taxonomy" id="37930"/>
    <lineage>
        <taxon>Bacteria</taxon>
        <taxon>Bacillati</taxon>
        <taxon>Actinomycetota</taxon>
        <taxon>Actinomycetes</taxon>
        <taxon>Micrococcales</taxon>
        <taxon>Micrococcaceae</taxon>
        <taxon>Glutamicibacter</taxon>
    </lineage>
</organism>
<dbReference type="PROSITE" id="PS50847">
    <property type="entry name" value="GRAM_POS_ANCHORING"/>
    <property type="match status" value="1"/>
</dbReference>
<evidence type="ECO:0000256" key="4">
    <source>
        <dbReference type="ARBA" id="ARBA00023088"/>
    </source>
</evidence>
<keyword evidence="6" id="KW-0472">Membrane</keyword>
<keyword evidence="1" id="KW-0134">Cell wall</keyword>
<reference evidence="8 9" key="1">
    <citation type="submission" date="2021-03" db="EMBL/GenBank/DDBJ databases">
        <title>Sequencing the genomes of 1000 actinobacteria strains.</title>
        <authorList>
            <person name="Klenk H.-P."/>
        </authorList>
    </citation>
    <scope>NUCLEOTIDE SEQUENCE [LARGE SCALE GENOMIC DNA]</scope>
    <source>
        <strain evidence="8 9">DSM 20168</strain>
    </source>
</reference>
<keyword evidence="6" id="KW-0812">Transmembrane</keyword>
<keyword evidence="6" id="KW-1133">Transmembrane helix</keyword>
<evidence type="ECO:0000256" key="6">
    <source>
        <dbReference type="SAM" id="Phobius"/>
    </source>
</evidence>
<feature type="region of interest" description="Disordered" evidence="5">
    <location>
        <begin position="385"/>
        <end position="442"/>
    </location>
</feature>
<keyword evidence="9" id="KW-1185">Reference proteome</keyword>
<keyword evidence="2" id="KW-0964">Secreted</keyword>
<evidence type="ECO:0000313" key="9">
    <source>
        <dbReference type="Proteomes" id="UP001195422"/>
    </source>
</evidence>
<dbReference type="InterPro" id="IPR019931">
    <property type="entry name" value="LPXTG_anchor"/>
</dbReference>
<evidence type="ECO:0000256" key="3">
    <source>
        <dbReference type="ARBA" id="ARBA00022729"/>
    </source>
</evidence>
<evidence type="ECO:0000313" key="8">
    <source>
        <dbReference type="EMBL" id="MBP2398452.1"/>
    </source>
</evidence>
<keyword evidence="4" id="KW-0572">Peptidoglycan-anchor</keyword>
<feature type="compositionally biased region" description="Basic and acidic residues" evidence="5">
    <location>
        <begin position="389"/>
        <end position="411"/>
    </location>
</feature>
<feature type="region of interest" description="Disordered" evidence="5">
    <location>
        <begin position="164"/>
        <end position="217"/>
    </location>
</feature>
<feature type="transmembrane region" description="Helical" evidence="6">
    <location>
        <begin position="448"/>
        <end position="471"/>
    </location>
</feature>
<evidence type="ECO:0000256" key="1">
    <source>
        <dbReference type="ARBA" id="ARBA00022512"/>
    </source>
</evidence>
<proteinExistence type="predicted"/>
<feature type="compositionally biased region" description="Polar residues" evidence="5">
    <location>
        <begin position="178"/>
        <end position="192"/>
    </location>
</feature>
<accession>A0ABS4XPR3</accession>
<name>A0ABS4XPR3_GLUPR</name>
<protein>
    <submittedName>
        <fullName evidence="8">LPXTG-motif cell wall-anchored protein</fullName>
    </submittedName>
</protein>
<dbReference type="RefSeq" id="WP_188949084.1">
    <property type="nucleotide sequence ID" value="NZ_BMPH01000011.1"/>
</dbReference>
<evidence type="ECO:0000256" key="5">
    <source>
        <dbReference type="SAM" id="MobiDB-lite"/>
    </source>
</evidence>
<feature type="domain" description="Gram-positive cocci surface proteins LPxTG" evidence="7">
    <location>
        <begin position="443"/>
        <end position="476"/>
    </location>
</feature>
<sequence length="476" mass="50883">MNYLAAVTSSDRLYLNHSALSQARNLSSLKRNAPASRGLPVTSLGNRDTMSPKVNTTLLSAAVISGLLVSAAPAQATETTDASIQSITVEQPETQTAPAVPATPVVPVAQPAVETVVETVPPVVEAPAGIVEDVAAEAPAEQAVVQEPQAPAEDSAEEIAPAAPLEETATTEPVEESTVVQDPATGTETDATQPEDETSAATEETAEIGDSEGTERDNAPLASFLESAAVQQLSDEFGDLDSDMSDEEQAFWEKVDALLPEGSEDWDDAQWDAYYETEDGQLLLQLIEEEFGAEDPEMSDEDLQFLEEMMNRLPAEAEDWTDAQWGEFFATEDGQEYLVFVLTYLLDGVTSEAELEELLESIWAEFPGDEQWLEDFLAFYFGEEGTEPEGEKPEVKPEAKPEAKPSEKPVEIKPAGTVDKKPENTGSEAAKGDAKPQASENELAETGFSGALLAAAGAGLLLMLAGAAMVLRRRKA</sequence>
<evidence type="ECO:0000256" key="2">
    <source>
        <dbReference type="ARBA" id="ARBA00022525"/>
    </source>
</evidence>
<feature type="compositionally biased region" description="Acidic residues" evidence="5">
    <location>
        <begin position="193"/>
        <end position="212"/>
    </location>
</feature>
<dbReference type="EMBL" id="JAGIOJ010000001">
    <property type="protein sequence ID" value="MBP2398452.1"/>
    <property type="molecule type" value="Genomic_DNA"/>
</dbReference>
<comment type="caution">
    <text evidence="8">The sequence shown here is derived from an EMBL/GenBank/DDBJ whole genome shotgun (WGS) entry which is preliminary data.</text>
</comment>
<gene>
    <name evidence="8" type="ORF">JOF39_001533</name>
</gene>
<keyword evidence="3" id="KW-0732">Signal</keyword>
<evidence type="ECO:0000259" key="7">
    <source>
        <dbReference type="PROSITE" id="PS50847"/>
    </source>
</evidence>